<evidence type="ECO:0000256" key="1">
    <source>
        <dbReference type="ARBA" id="ARBA00005915"/>
    </source>
</evidence>
<evidence type="ECO:0000256" key="5">
    <source>
        <dbReference type="ARBA" id="ARBA00022839"/>
    </source>
</evidence>
<evidence type="ECO:0000256" key="2">
    <source>
        <dbReference type="ARBA" id="ARBA00019841"/>
    </source>
</evidence>
<feature type="domain" description="DHHA1" evidence="7">
    <location>
        <begin position="351"/>
        <end position="444"/>
    </location>
</feature>
<dbReference type="Pfam" id="PF02272">
    <property type="entry name" value="DHHA1"/>
    <property type="match status" value="1"/>
</dbReference>
<evidence type="ECO:0000259" key="6">
    <source>
        <dbReference type="Pfam" id="PF01368"/>
    </source>
</evidence>
<keyword evidence="10" id="KW-1185">Reference proteome</keyword>
<evidence type="ECO:0000313" key="10">
    <source>
        <dbReference type="Proteomes" id="UP000632377"/>
    </source>
</evidence>
<dbReference type="Proteomes" id="UP000632377">
    <property type="component" value="Unassembled WGS sequence"/>
</dbReference>
<dbReference type="InterPro" id="IPR038763">
    <property type="entry name" value="DHH_sf"/>
</dbReference>
<name>A0ABS1TFK8_9CLOT</name>
<dbReference type="InterPro" id="IPR051673">
    <property type="entry name" value="SSDNA_exonuclease_RecJ"/>
</dbReference>
<reference evidence="9 10" key="1">
    <citation type="submission" date="2021-01" db="EMBL/GenBank/DDBJ databases">
        <title>Genome public.</title>
        <authorList>
            <person name="Liu C."/>
            <person name="Sun Q."/>
        </authorList>
    </citation>
    <scope>NUCLEOTIDE SEQUENCE [LARGE SCALE GENOMIC DNA]</scope>
    <source>
        <strain evidence="9 10">YIM B02515</strain>
    </source>
</reference>
<comment type="similarity">
    <text evidence="1">Belongs to the RecJ family.</text>
</comment>
<gene>
    <name evidence="9" type="primary">recJ</name>
    <name evidence="9" type="ORF">JK636_20195</name>
</gene>
<dbReference type="GO" id="GO:0004527">
    <property type="term" value="F:exonuclease activity"/>
    <property type="evidence" value="ECO:0007669"/>
    <property type="project" value="UniProtKB-KW"/>
</dbReference>
<dbReference type="Pfam" id="PF01368">
    <property type="entry name" value="DHH"/>
    <property type="match status" value="1"/>
</dbReference>
<keyword evidence="4" id="KW-0378">Hydrolase</keyword>
<evidence type="ECO:0000259" key="7">
    <source>
        <dbReference type="Pfam" id="PF02272"/>
    </source>
</evidence>
<dbReference type="InterPro" id="IPR003156">
    <property type="entry name" value="DHHA1_dom"/>
</dbReference>
<feature type="domain" description="RecJ OB" evidence="8">
    <location>
        <begin position="457"/>
        <end position="580"/>
    </location>
</feature>
<accession>A0ABS1TFK8</accession>
<evidence type="ECO:0000313" key="9">
    <source>
        <dbReference type="EMBL" id="MBL4938036.1"/>
    </source>
</evidence>
<protein>
    <recommendedName>
        <fullName evidence="2">Single-stranded-DNA-specific exonuclease RecJ</fullName>
    </recommendedName>
</protein>
<keyword evidence="3" id="KW-0540">Nuclease</keyword>
<evidence type="ECO:0000259" key="8">
    <source>
        <dbReference type="Pfam" id="PF17768"/>
    </source>
</evidence>
<evidence type="ECO:0000256" key="3">
    <source>
        <dbReference type="ARBA" id="ARBA00022722"/>
    </source>
</evidence>
<dbReference type="Gene3D" id="3.10.310.30">
    <property type="match status" value="1"/>
</dbReference>
<dbReference type="PANTHER" id="PTHR30255">
    <property type="entry name" value="SINGLE-STRANDED-DNA-SPECIFIC EXONUCLEASE RECJ"/>
    <property type="match status" value="1"/>
</dbReference>
<dbReference type="SUPFAM" id="SSF64182">
    <property type="entry name" value="DHH phosphoesterases"/>
    <property type="match status" value="1"/>
</dbReference>
<dbReference type="EMBL" id="JAESWC010000018">
    <property type="protein sequence ID" value="MBL4938036.1"/>
    <property type="molecule type" value="Genomic_DNA"/>
</dbReference>
<dbReference type="Pfam" id="PF17768">
    <property type="entry name" value="RecJ_OB"/>
    <property type="match status" value="1"/>
</dbReference>
<keyword evidence="5 9" id="KW-0269">Exonuclease</keyword>
<evidence type="ECO:0000256" key="4">
    <source>
        <dbReference type="ARBA" id="ARBA00022801"/>
    </source>
</evidence>
<dbReference type="PANTHER" id="PTHR30255:SF2">
    <property type="entry name" value="SINGLE-STRANDED-DNA-SPECIFIC EXONUCLEASE RECJ"/>
    <property type="match status" value="1"/>
</dbReference>
<comment type="caution">
    <text evidence="9">The sequence shown here is derived from an EMBL/GenBank/DDBJ whole genome shotgun (WGS) entry which is preliminary data.</text>
</comment>
<dbReference type="NCBIfam" id="TIGR00644">
    <property type="entry name" value="recJ"/>
    <property type="match status" value="1"/>
</dbReference>
<feature type="domain" description="DDH" evidence="6">
    <location>
        <begin position="73"/>
        <end position="230"/>
    </location>
</feature>
<dbReference type="InterPro" id="IPR041122">
    <property type="entry name" value="RecJ_OB"/>
</dbReference>
<proteinExistence type="inferred from homology"/>
<dbReference type="Gene3D" id="3.90.1640.30">
    <property type="match status" value="1"/>
</dbReference>
<dbReference type="InterPro" id="IPR004610">
    <property type="entry name" value="RecJ"/>
</dbReference>
<dbReference type="InterPro" id="IPR001667">
    <property type="entry name" value="DDH_dom"/>
</dbReference>
<dbReference type="RefSeq" id="WP_202751120.1">
    <property type="nucleotide sequence ID" value="NZ_JAESWC010000018.1"/>
</dbReference>
<organism evidence="9 10">
    <name type="scientific">Clostridium rhizosphaerae</name>
    <dbReference type="NCBI Taxonomy" id="2803861"/>
    <lineage>
        <taxon>Bacteria</taxon>
        <taxon>Bacillati</taxon>
        <taxon>Bacillota</taxon>
        <taxon>Clostridia</taxon>
        <taxon>Eubacteriales</taxon>
        <taxon>Clostridiaceae</taxon>
        <taxon>Clostridium</taxon>
    </lineage>
</organism>
<sequence length="585" mass="65981">MLKNIKFDYKRMMQELNCSEIIAKILVNRGISEKDTAHRFLSPCREQLYDARLMKDIEKGASIIKDAINRQLKILVVGDYDVDGVISTYLLYKTLVKCGAHVDYHIPDRVKEGYGINESIIKTAKENDVNVIITCDNGIAAIEQVKLAKELGIKVIITDHHDIPFVENEDKIREYIIPEADAVINPKQLDCEYPFKYLCGAGVVFKFSEVLYDLIGVDKSEAYELLEYAAIATVCDVVDLTDENRIIVKQGLRLINNTSNIGLKALFEETGLSNKEITVYSLGFVIGPSINASGRLEQAVWALKLLICEDVVEAKALAKKLHDLNKERQEITSAGVEMAIELIENSELKKDKVLVIYIPDIHESVAGIIAGRIREKYNLPTFVLTAAKEGAKGSGRSIEEYNMFEGLLKCKDLLEKFGGHPMAAGLSIKKENIELFRKRLNENCSLSDEEIIPKVIIDMQLPLSNITMDLAEEIVTLEPFGKGNTKPLFADKKIRIQRAIILGSNKNVLKLKLINKNNRLIDAIYFGDIEGFNNLILDYYGEYEFQKMYEGIQNDINIDIVYSININEYMGNKSVQLVITSYRIS</sequence>